<evidence type="ECO:0000313" key="2">
    <source>
        <dbReference type="Proteomes" id="UP000198481"/>
    </source>
</evidence>
<sequence>MHKPVIQANESVIRNGGFTEGFSHWKPQENDGSFGLGQDWYEGERIRYLEISNGASISQEVTVPKTLGADARYILHFLCETTHAEPGTLIVSVAGKPQECVISLPPHRRRDLDADTACLAAGRPLDYQPIVYSQEIDLPLTAQDKLKLSVFTPLNDPGDYSAVVITRIKLELCLAPLVLQTLKLDDQTLPATRPLYLCLGATGALAHRLSVVPAPGNAWQGTQAALTIENNPQAAVVAAPVWGVDQPLEDSWVIDCPWVTEQAAYLFTLNLVNQYTADPYPVTVSLGHHRLAFSEVMEAAYYPVLELQQKVRVGVQVASFYTGQTFSAVTVNWTVAGLRVRAAAVTDDSGWAYFDYEPTVAGEFDVVATVESPYYPEGVASQTLKVRVLATDPWQEVLAVVETQAAPWAEKTGYPNRGSSYPVHVKLLATSPLLGTQLWLSLTGLSPEQLGITVSPPLEQPVPVADLEPLWTLTSADRLDARFELSLGCSKLLLPSPKKTMSLARNLVKIGEQRLANKFPIIDEQESVVLRVQVVPVVNGDPVVGALVDWITPEGTLPTVATGAGGWASLLYSPATAGEQFVTAQVRAHQDAQAHTSRFEVKALASSPWKSQVKILLDEVEVDRQVLGLLCWRGGSHTLKIVPLAGSALLDQPITLRWRQGVAPIGLVASDIGVAKKLTSAGLEWTLESKADIGVSTLFAMTLSTPQLSDDRELFGRLVDPDLAREVSFKVDQSAVMLGEKALYPCLGAMHGFTVVPNPLSPLVGLSMKLHWSGTSAGQLGATVTPALDHTPIIGDSGERWELSFIASPAPGEFGLALELPELKFVSPANQMLLGHNKVRIEAWREPVVDPVAGQDQALMAVQVFSHFTQRAVEQVAVQWHAAEQTVEVKTDAEGWSVFACAPGVAEPLLVDARVLSLYDEFVEKCPMTVQVLASDPWEDLRIEFDGKPAQPWSQKTCFPRRKGQHLLKVSAVANSPLLGRELTLGMTGTGPSELDMSFVPRNALGTPRPLTRDGLEYTLTVGDLKDGAFALRMGASRLAKLSPANAMSVGSGSQVLKLILGTRAAQTLDWGDVLEEQVQVVSAISGKPMAGIAVLWRSPELGDVSAVTDFYGVARVSYTPQVAGATLLTATVGEAASAQSVSLPFVLNEPRAVQSLLYDGASGYPGDSVSATATVASALTGEPLAGVEVMWEYAGEMLAPTLTGADGIATLSFELARPGRDLLMAMVKGGEGGWDVASVAVPVEVKPAHLTIKELTAKPSGSVQERVFVVLKAYFVNTEDGQPAIDKEVFVTRPLQSGGEMIAVRTNIDGIYSRLQKSRASEYLGMTVEVRNVREEPVRRTIYVDVIPD</sequence>
<dbReference type="Proteomes" id="UP000198481">
    <property type="component" value="Chromosome I"/>
</dbReference>
<accession>A0A1H1ZU72</accession>
<dbReference type="RefSeq" id="WP_092278759.1">
    <property type="nucleotide sequence ID" value="NZ_LT629762.1"/>
</dbReference>
<gene>
    <name evidence="1" type="ORF">SAMN05216222_4100</name>
</gene>
<protein>
    <recommendedName>
        <fullName evidence="3">Ig-like domain (Group 1)</fullName>
    </recommendedName>
</protein>
<dbReference type="InterPro" id="IPR008964">
    <property type="entry name" value="Invasin/intimin_cell_adhesion"/>
</dbReference>
<organism evidence="1 2">
    <name type="scientific">Pseudomonas prosekii</name>
    <dbReference type="NCBI Taxonomy" id="1148509"/>
    <lineage>
        <taxon>Bacteria</taxon>
        <taxon>Pseudomonadati</taxon>
        <taxon>Pseudomonadota</taxon>
        <taxon>Gammaproteobacteria</taxon>
        <taxon>Pseudomonadales</taxon>
        <taxon>Pseudomonadaceae</taxon>
        <taxon>Pseudomonas</taxon>
    </lineage>
</organism>
<evidence type="ECO:0008006" key="3">
    <source>
        <dbReference type="Google" id="ProtNLM"/>
    </source>
</evidence>
<dbReference type="SUPFAM" id="SSF49373">
    <property type="entry name" value="Invasin/intimin cell-adhesion fragments"/>
    <property type="match status" value="2"/>
</dbReference>
<proteinExistence type="predicted"/>
<name>A0A1H1ZU72_9PSED</name>
<dbReference type="Gene3D" id="2.60.40.10">
    <property type="entry name" value="Immunoglobulins"/>
    <property type="match status" value="2"/>
</dbReference>
<reference evidence="1 2" key="1">
    <citation type="submission" date="2016-10" db="EMBL/GenBank/DDBJ databases">
        <authorList>
            <person name="de Groot N.N."/>
        </authorList>
    </citation>
    <scope>NUCLEOTIDE SEQUENCE [LARGE SCALE GENOMIC DNA]</scope>
    <source>
        <strain evidence="1 2">LMG 26867</strain>
    </source>
</reference>
<dbReference type="STRING" id="1148509.SAMN05216222_4100"/>
<evidence type="ECO:0000313" key="1">
    <source>
        <dbReference type="EMBL" id="SDT37371.1"/>
    </source>
</evidence>
<dbReference type="InterPro" id="IPR013783">
    <property type="entry name" value="Ig-like_fold"/>
</dbReference>
<dbReference type="EMBL" id="LT629762">
    <property type="protein sequence ID" value="SDT37371.1"/>
    <property type="molecule type" value="Genomic_DNA"/>
</dbReference>